<evidence type="ECO:0000256" key="4">
    <source>
        <dbReference type="SAM" id="Phobius"/>
    </source>
</evidence>
<keyword evidence="2" id="KW-0560">Oxidoreductase</keyword>
<dbReference type="InterPro" id="IPR002347">
    <property type="entry name" value="SDR_fam"/>
</dbReference>
<dbReference type="PANTHER" id="PTHR43976">
    <property type="entry name" value="SHORT CHAIN DEHYDROGENASE"/>
    <property type="match status" value="1"/>
</dbReference>
<gene>
    <name evidence="5" type="ORF">ASPGLDRAFT_181478</name>
</gene>
<keyword evidence="4" id="KW-0472">Membrane</keyword>
<dbReference type="OrthoDB" id="1274115at2759"/>
<dbReference type="GeneID" id="34459256"/>
<dbReference type="CDD" id="cd05374">
    <property type="entry name" value="17beta-HSD-like_SDR_c"/>
    <property type="match status" value="1"/>
</dbReference>
<comment type="similarity">
    <text evidence="1 3">Belongs to the short-chain dehydrogenases/reductases (SDR) family.</text>
</comment>
<dbReference type="SUPFAM" id="SSF51735">
    <property type="entry name" value="NAD(P)-binding Rossmann-fold domains"/>
    <property type="match status" value="1"/>
</dbReference>
<proteinExistence type="inferred from homology"/>
<dbReference type="GO" id="GO:0016491">
    <property type="term" value="F:oxidoreductase activity"/>
    <property type="evidence" value="ECO:0007669"/>
    <property type="project" value="UniProtKB-KW"/>
</dbReference>
<dbReference type="AlphaFoldDB" id="A0A1L9V5G0"/>
<evidence type="ECO:0000256" key="1">
    <source>
        <dbReference type="ARBA" id="ARBA00006484"/>
    </source>
</evidence>
<name>A0A1L9V5G0_ASPGL</name>
<dbReference type="EMBL" id="KV878922">
    <property type="protein sequence ID" value="OJJ79109.1"/>
    <property type="molecule type" value="Genomic_DNA"/>
</dbReference>
<dbReference type="STRING" id="1160497.A0A1L9V5G0"/>
<dbReference type="VEuPathDB" id="FungiDB:ASPGLDRAFT_181478"/>
<accession>A0A1L9V5G0</accession>
<dbReference type="Gene3D" id="3.40.50.720">
    <property type="entry name" value="NAD(P)-binding Rossmann-like Domain"/>
    <property type="match status" value="1"/>
</dbReference>
<dbReference type="InterPro" id="IPR036291">
    <property type="entry name" value="NAD(P)-bd_dom_sf"/>
</dbReference>
<dbReference type="InterPro" id="IPR051911">
    <property type="entry name" value="SDR_oxidoreductase"/>
</dbReference>
<evidence type="ECO:0000313" key="6">
    <source>
        <dbReference type="Proteomes" id="UP000184300"/>
    </source>
</evidence>
<organism evidence="5 6">
    <name type="scientific">Aspergillus glaucus CBS 516.65</name>
    <dbReference type="NCBI Taxonomy" id="1160497"/>
    <lineage>
        <taxon>Eukaryota</taxon>
        <taxon>Fungi</taxon>
        <taxon>Dikarya</taxon>
        <taxon>Ascomycota</taxon>
        <taxon>Pezizomycotina</taxon>
        <taxon>Eurotiomycetes</taxon>
        <taxon>Eurotiomycetidae</taxon>
        <taxon>Eurotiales</taxon>
        <taxon>Aspergillaceae</taxon>
        <taxon>Aspergillus</taxon>
        <taxon>Aspergillus subgen. Aspergillus</taxon>
    </lineage>
</organism>
<keyword evidence="4" id="KW-1133">Transmembrane helix</keyword>
<dbReference type="PRINTS" id="PR00080">
    <property type="entry name" value="SDRFAMILY"/>
</dbReference>
<protein>
    <submittedName>
        <fullName evidence="5">Uncharacterized protein</fullName>
    </submittedName>
</protein>
<dbReference type="Proteomes" id="UP000184300">
    <property type="component" value="Unassembled WGS sequence"/>
</dbReference>
<evidence type="ECO:0000256" key="3">
    <source>
        <dbReference type="RuleBase" id="RU000363"/>
    </source>
</evidence>
<feature type="transmembrane region" description="Helical" evidence="4">
    <location>
        <begin position="12"/>
        <end position="32"/>
    </location>
</feature>
<dbReference type="PANTHER" id="PTHR43976:SF16">
    <property type="entry name" value="SHORT-CHAIN DEHYDROGENASE_REDUCTASE FAMILY PROTEIN"/>
    <property type="match status" value="1"/>
</dbReference>
<keyword evidence="6" id="KW-1185">Reference proteome</keyword>
<keyword evidence="4" id="KW-0812">Transmembrane</keyword>
<dbReference type="PRINTS" id="PR00081">
    <property type="entry name" value="GDHRDH"/>
</dbReference>
<evidence type="ECO:0000256" key="2">
    <source>
        <dbReference type="ARBA" id="ARBA00023002"/>
    </source>
</evidence>
<evidence type="ECO:0000313" key="5">
    <source>
        <dbReference type="EMBL" id="OJJ79109.1"/>
    </source>
</evidence>
<reference evidence="6" key="1">
    <citation type="journal article" date="2017" name="Genome Biol.">
        <title>Comparative genomics reveals high biological diversity and specific adaptations in the industrially and medically important fungal genus Aspergillus.</title>
        <authorList>
            <person name="de Vries R.P."/>
            <person name="Riley R."/>
            <person name="Wiebenga A."/>
            <person name="Aguilar-Osorio G."/>
            <person name="Amillis S."/>
            <person name="Uchima C.A."/>
            <person name="Anderluh G."/>
            <person name="Asadollahi M."/>
            <person name="Askin M."/>
            <person name="Barry K."/>
            <person name="Battaglia E."/>
            <person name="Bayram O."/>
            <person name="Benocci T."/>
            <person name="Braus-Stromeyer S.A."/>
            <person name="Caldana C."/>
            <person name="Canovas D."/>
            <person name="Cerqueira G.C."/>
            <person name="Chen F."/>
            <person name="Chen W."/>
            <person name="Choi C."/>
            <person name="Clum A."/>
            <person name="Dos Santos R.A."/>
            <person name="Damasio A.R."/>
            <person name="Diallinas G."/>
            <person name="Emri T."/>
            <person name="Fekete E."/>
            <person name="Flipphi M."/>
            <person name="Freyberg S."/>
            <person name="Gallo A."/>
            <person name="Gournas C."/>
            <person name="Habgood R."/>
            <person name="Hainaut M."/>
            <person name="Harispe M.L."/>
            <person name="Henrissat B."/>
            <person name="Hilden K.S."/>
            <person name="Hope R."/>
            <person name="Hossain A."/>
            <person name="Karabika E."/>
            <person name="Karaffa L."/>
            <person name="Karanyi Z."/>
            <person name="Krasevec N."/>
            <person name="Kuo A."/>
            <person name="Kusch H."/>
            <person name="LaButti K."/>
            <person name="Lagendijk E.L."/>
            <person name="Lapidus A."/>
            <person name="Levasseur A."/>
            <person name="Lindquist E."/>
            <person name="Lipzen A."/>
            <person name="Logrieco A.F."/>
            <person name="MacCabe A."/>
            <person name="Maekelae M.R."/>
            <person name="Malavazi I."/>
            <person name="Melin P."/>
            <person name="Meyer V."/>
            <person name="Mielnichuk N."/>
            <person name="Miskei M."/>
            <person name="Molnar A.P."/>
            <person name="Mule G."/>
            <person name="Ngan C.Y."/>
            <person name="Orejas M."/>
            <person name="Orosz E."/>
            <person name="Ouedraogo J.P."/>
            <person name="Overkamp K.M."/>
            <person name="Park H.-S."/>
            <person name="Perrone G."/>
            <person name="Piumi F."/>
            <person name="Punt P.J."/>
            <person name="Ram A.F."/>
            <person name="Ramon A."/>
            <person name="Rauscher S."/>
            <person name="Record E."/>
            <person name="Riano-Pachon D.M."/>
            <person name="Robert V."/>
            <person name="Roehrig J."/>
            <person name="Ruller R."/>
            <person name="Salamov A."/>
            <person name="Salih N.S."/>
            <person name="Samson R.A."/>
            <person name="Sandor E."/>
            <person name="Sanguinetti M."/>
            <person name="Schuetze T."/>
            <person name="Sepcic K."/>
            <person name="Shelest E."/>
            <person name="Sherlock G."/>
            <person name="Sophianopoulou V."/>
            <person name="Squina F.M."/>
            <person name="Sun H."/>
            <person name="Susca A."/>
            <person name="Todd R.B."/>
            <person name="Tsang A."/>
            <person name="Unkles S.E."/>
            <person name="van de Wiele N."/>
            <person name="van Rossen-Uffink D."/>
            <person name="Oliveira J.V."/>
            <person name="Vesth T.C."/>
            <person name="Visser J."/>
            <person name="Yu J.-H."/>
            <person name="Zhou M."/>
            <person name="Andersen M.R."/>
            <person name="Archer D.B."/>
            <person name="Baker S.E."/>
            <person name="Benoit I."/>
            <person name="Brakhage A.A."/>
            <person name="Braus G.H."/>
            <person name="Fischer R."/>
            <person name="Frisvad J.C."/>
            <person name="Goldman G.H."/>
            <person name="Houbraken J."/>
            <person name="Oakley B."/>
            <person name="Pocsi I."/>
            <person name="Scazzocchio C."/>
            <person name="Seiboth B."/>
            <person name="vanKuyk P.A."/>
            <person name="Wortman J."/>
            <person name="Dyer P.S."/>
            <person name="Grigoriev I.V."/>
        </authorList>
    </citation>
    <scope>NUCLEOTIDE SEQUENCE [LARGE SCALE GENOMIC DNA]</scope>
    <source>
        <strain evidence="6">CBS 516.65</strain>
    </source>
</reference>
<dbReference type="Pfam" id="PF00106">
    <property type="entry name" value="adh_short"/>
    <property type="match status" value="1"/>
</dbReference>
<dbReference type="RefSeq" id="XP_022395807.1">
    <property type="nucleotide sequence ID" value="XM_022542995.1"/>
</dbReference>
<sequence length="302" mass="33174">MAHTRSRTPTRVWFITGCSSGFGSLFVSAIVARGDRVIATARDISTLSNFAHFDNVRLLRLDITESQEFLNEAITKAIAMFGQIDVLVNNAGYVLSGVWEELGQSQIQDQFSTNVFGPLNLTRALLPHMRARQTGTVIFMSSIAAWMGVAVGGPYSASKFALEGAVESLQKEVASFGVEVYLTVLGQFRTGILATNMRKTERAVNSIPEYDAATEAFQSRLEHTNGKQPGDPAQAVERIVDIVDRKGHFTGHQNIPLRIVLGSDAVGIVRSQCQEMLNDLDKQKDLGKSTDFLEKASVQRYE</sequence>